<keyword evidence="3" id="KW-1185">Reference proteome</keyword>
<gene>
    <name evidence="2" type="ORF">SAMN02745123_01784</name>
</gene>
<evidence type="ECO:0000259" key="1">
    <source>
        <dbReference type="Pfam" id="PF18903"/>
    </source>
</evidence>
<dbReference type="AlphaFoldDB" id="A0A1M6SBD0"/>
<dbReference type="Pfam" id="PF18903">
    <property type="entry name" value="DUF5659"/>
    <property type="match status" value="1"/>
</dbReference>
<dbReference type="STRING" id="1121421.SAMN02745123_01784"/>
<evidence type="ECO:0000313" key="3">
    <source>
        <dbReference type="Proteomes" id="UP000183997"/>
    </source>
</evidence>
<accession>A0A1M6SBD0</accession>
<dbReference type="InterPro" id="IPR043718">
    <property type="entry name" value="DUF5659"/>
</dbReference>
<evidence type="ECO:0000313" key="2">
    <source>
        <dbReference type="EMBL" id="SHK42021.1"/>
    </source>
</evidence>
<reference evidence="3" key="1">
    <citation type="submission" date="2016-11" db="EMBL/GenBank/DDBJ databases">
        <authorList>
            <person name="Varghese N."/>
            <person name="Submissions S."/>
        </authorList>
    </citation>
    <scope>NUCLEOTIDE SEQUENCE [LARGE SCALE GENOMIC DNA]</scope>
    <source>
        <strain evidence="3">DSM 10349</strain>
    </source>
</reference>
<protein>
    <recommendedName>
        <fullName evidence="1">DUF5659 domain-containing protein</fullName>
    </recommendedName>
</protein>
<dbReference type="RefSeq" id="WP_072913269.1">
    <property type="nucleotide sequence ID" value="NZ_FRAR01000013.1"/>
</dbReference>
<sequence length="96" mass="11709">MENLYHIRSQCLAAYLMNRGLEVKEVSEENDRVLLWFDKSERMFELINEYKENYFLKDYLMRLKEVKTMVWKKKNEGFDIFHVLAADLRQHGVMLD</sequence>
<dbReference type="Proteomes" id="UP000183997">
    <property type="component" value="Unassembled WGS sequence"/>
</dbReference>
<feature type="domain" description="DUF5659" evidence="1">
    <location>
        <begin position="3"/>
        <end position="69"/>
    </location>
</feature>
<name>A0A1M6SBD0_9FIRM</name>
<proteinExistence type="predicted"/>
<organism evidence="2 3">
    <name type="scientific">Desulforamulus aeronauticus DSM 10349</name>
    <dbReference type="NCBI Taxonomy" id="1121421"/>
    <lineage>
        <taxon>Bacteria</taxon>
        <taxon>Bacillati</taxon>
        <taxon>Bacillota</taxon>
        <taxon>Clostridia</taxon>
        <taxon>Eubacteriales</taxon>
        <taxon>Peptococcaceae</taxon>
        <taxon>Desulforamulus</taxon>
    </lineage>
</organism>
<dbReference type="EMBL" id="FRAR01000013">
    <property type="protein sequence ID" value="SHK42021.1"/>
    <property type="molecule type" value="Genomic_DNA"/>
</dbReference>